<dbReference type="InterPro" id="IPR011990">
    <property type="entry name" value="TPR-like_helical_dom_sf"/>
</dbReference>
<feature type="region of interest" description="Disordered" evidence="3">
    <location>
        <begin position="595"/>
        <end position="616"/>
    </location>
</feature>
<evidence type="ECO:0000256" key="3">
    <source>
        <dbReference type="SAM" id="MobiDB-lite"/>
    </source>
</evidence>
<dbReference type="PANTHER" id="PTHR47447:SF17">
    <property type="entry name" value="OS12G0638900 PROTEIN"/>
    <property type="match status" value="1"/>
</dbReference>
<evidence type="ECO:0000256" key="1">
    <source>
        <dbReference type="ARBA" id="ARBA00022737"/>
    </source>
</evidence>
<feature type="repeat" description="PPR" evidence="2">
    <location>
        <begin position="255"/>
        <end position="289"/>
    </location>
</feature>
<dbReference type="InterPro" id="IPR002885">
    <property type="entry name" value="PPR_rpt"/>
</dbReference>
<reference evidence="4" key="1">
    <citation type="submission" date="2021-02" db="EMBL/GenBank/DDBJ databases">
        <title>First Annotated Genome of the Yellow-green Alga Tribonema minus.</title>
        <authorList>
            <person name="Mahan K.M."/>
        </authorList>
    </citation>
    <scope>NUCLEOTIDE SEQUENCE</scope>
    <source>
        <strain evidence="4">UTEX B ZZ1240</strain>
    </source>
</reference>
<evidence type="ECO:0008006" key="6">
    <source>
        <dbReference type="Google" id="ProtNLM"/>
    </source>
</evidence>
<gene>
    <name evidence="4" type="ORF">JKP88DRAFT_349747</name>
</gene>
<dbReference type="PROSITE" id="PS51375">
    <property type="entry name" value="PPR"/>
    <property type="match status" value="3"/>
</dbReference>
<accession>A0A835YR48</accession>
<feature type="repeat" description="PPR" evidence="2">
    <location>
        <begin position="326"/>
        <end position="360"/>
    </location>
</feature>
<dbReference type="OrthoDB" id="185373at2759"/>
<name>A0A835YR48_9STRA</name>
<organism evidence="4 5">
    <name type="scientific">Tribonema minus</name>
    <dbReference type="NCBI Taxonomy" id="303371"/>
    <lineage>
        <taxon>Eukaryota</taxon>
        <taxon>Sar</taxon>
        <taxon>Stramenopiles</taxon>
        <taxon>Ochrophyta</taxon>
        <taxon>PX clade</taxon>
        <taxon>Xanthophyceae</taxon>
        <taxon>Tribonematales</taxon>
        <taxon>Tribonemataceae</taxon>
        <taxon>Tribonema</taxon>
    </lineage>
</organism>
<evidence type="ECO:0000313" key="5">
    <source>
        <dbReference type="Proteomes" id="UP000664859"/>
    </source>
</evidence>
<dbReference type="NCBIfam" id="TIGR00756">
    <property type="entry name" value="PPR"/>
    <property type="match status" value="3"/>
</dbReference>
<keyword evidence="5" id="KW-1185">Reference proteome</keyword>
<feature type="compositionally biased region" description="Low complexity" evidence="3">
    <location>
        <begin position="81"/>
        <end position="95"/>
    </location>
</feature>
<comment type="caution">
    <text evidence="4">The sequence shown here is derived from an EMBL/GenBank/DDBJ whole genome shotgun (WGS) entry which is preliminary data.</text>
</comment>
<dbReference type="Pfam" id="PF13041">
    <property type="entry name" value="PPR_2"/>
    <property type="match status" value="1"/>
</dbReference>
<protein>
    <recommendedName>
        <fullName evidence="6">Pentacotripeptide-repeat region of PRORP domain-containing protein</fullName>
    </recommendedName>
</protein>
<dbReference type="Proteomes" id="UP000664859">
    <property type="component" value="Unassembled WGS sequence"/>
</dbReference>
<sequence>MSRHEPGRAIDADLALAVQQRAAAGDAARGDADYAVGSDSSDRDGTSATAPLLQAGELDDYLAAAAPPRIGGRQDRGGIAPSSRRQQPQPGPGLQTVEDAGSKREHRELQNAVLTKLRTFARQRQWQAALLELERLREEGVPTTAAMHNAVMHTLAVSGKWKGALELLRTLREQRGDAQVGTDIHNSALNACAKAGRWEEASELLQEMLDGADGAAAPDAISFSCAVNACYLSGRADVALGLLRACEKAARVAPNAAMYNGVMGACVRDGQHGAALALLQEMRERGVAPDELNYTTALAACAGAGWHDRAFALLAELRATPGLKPTISVYNKLLAACAKSGLWAEASEALDTMRADGVHPNLQSFICALLACRAAPLPPSAAAPALRAVALLRDMELLGVRPDAFALSVAAVVCAERGEQAHAETALDRLLRMAPGGSGGGGSSGGGAVFNAKEAGRAVTAVLKACARAALWEGALKYLHRARVAGLTAPPDGKWLLIPVIGACAAAGKPTKVIRLIEELREAGGNVSPRVLTCLVQAYAVRGEEGDWREAAELVQEMEAQFGLAPEAEALRFAVSACQAAGEGERVEPLAEKLRAMEESERVSESSEVRSKAAGE</sequence>
<dbReference type="Gene3D" id="1.25.40.10">
    <property type="entry name" value="Tetratricopeptide repeat domain"/>
    <property type="match status" value="4"/>
</dbReference>
<keyword evidence="1" id="KW-0677">Repeat</keyword>
<feature type="region of interest" description="Disordered" evidence="3">
    <location>
        <begin position="68"/>
        <end position="106"/>
    </location>
</feature>
<dbReference type="Pfam" id="PF01535">
    <property type="entry name" value="PPR"/>
    <property type="match status" value="1"/>
</dbReference>
<evidence type="ECO:0000313" key="4">
    <source>
        <dbReference type="EMBL" id="KAG5180017.1"/>
    </source>
</evidence>
<dbReference type="EMBL" id="JAFCMP010000423">
    <property type="protein sequence ID" value="KAG5180017.1"/>
    <property type="molecule type" value="Genomic_DNA"/>
</dbReference>
<proteinExistence type="predicted"/>
<feature type="repeat" description="PPR" evidence="2">
    <location>
        <begin position="181"/>
        <end position="211"/>
    </location>
</feature>
<dbReference type="AlphaFoldDB" id="A0A835YR48"/>
<dbReference type="PANTHER" id="PTHR47447">
    <property type="entry name" value="OS03G0856100 PROTEIN"/>
    <property type="match status" value="1"/>
</dbReference>
<evidence type="ECO:0000256" key="2">
    <source>
        <dbReference type="PROSITE-ProRule" id="PRU00708"/>
    </source>
</evidence>
<dbReference type="Pfam" id="PF13812">
    <property type="entry name" value="PPR_3"/>
    <property type="match status" value="1"/>
</dbReference>
<feature type="region of interest" description="Disordered" evidence="3">
    <location>
        <begin position="21"/>
        <end position="53"/>
    </location>
</feature>